<accession>A0A7X6DR26</accession>
<evidence type="ECO:0000256" key="4">
    <source>
        <dbReference type="ARBA" id="ARBA00022989"/>
    </source>
</evidence>
<organism evidence="10 11">
    <name type="scientific">Candidatus Manganitrophus noduliformans</name>
    <dbReference type="NCBI Taxonomy" id="2606439"/>
    <lineage>
        <taxon>Bacteria</taxon>
        <taxon>Pseudomonadati</taxon>
        <taxon>Nitrospirota</taxon>
        <taxon>Nitrospiria</taxon>
        <taxon>Candidatus Troglogloeales</taxon>
        <taxon>Candidatus Manganitrophaceae</taxon>
        <taxon>Candidatus Manganitrophus</taxon>
    </lineage>
</organism>
<evidence type="ECO:0000259" key="9">
    <source>
        <dbReference type="Pfam" id="PF12704"/>
    </source>
</evidence>
<dbReference type="Proteomes" id="UP000534783">
    <property type="component" value="Unassembled WGS sequence"/>
</dbReference>
<dbReference type="RefSeq" id="WP_168060711.1">
    <property type="nucleotide sequence ID" value="NZ_VTOW01000002.1"/>
</dbReference>
<evidence type="ECO:0000313" key="11">
    <source>
        <dbReference type="Proteomes" id="UP000534783"/>
    </source>
</evidence>
<comment type="similarity">
    <text evidence="6">Belongs to the ABC-4 integral membrane protein family.</text>
</comment>
<evidence type="ECO:0000256" key="6">
    <source>
        <dbReference type="ARBA" id="ARBA00038076"/>
    </source>
</evidence>
<proteinExistence type="inferred from homology"/>
<dbReference type="InterPro" id="IPR025857">
    <property type="entry name" value="MacB_PCD"/>
</dbReference>
<dbReference type="Pfam" id="PF12704">
    <property type="entry name" value="MacB_PCD"/>
    <property type="match status" value="1"/>
</dbReference>
<keyword evidence="11" id="KW-1185">Reference proteome</keyword>
<dbReference type="InterPro" id="IPR003838">
    <property type="entry name" value="ABC3_permease_C"/>
</dbReference>
<sequence>MNFFEIFTDAFKNLSTNKLRSGLTMLGVIIGVAAVIAMSSIVEGGQKMTVEMIEKMGTNLLSIRPKKLNEEELRQFPGRSKGLRYGDIEQVKAMVPYAEQVTPVINFQSHLKYGDRDYSGMVEGVLETYREIRNYDVDRGRFLAAEDSAEFKKVTVLGTEIVKELFGSADPLGQDVKIGDHRFIVVGILAEKGSLHGINYDETVLIPATTAMKLFKGNDELNSFIVKVDERQNMKKADAMIKSILLQRHDGVEDFVIRSQDELVRNTELIIFTFRVILGGTAALSLLVGGIGIMNIMLVTVTERTGEIGLRKAVGASRRAILTQFLIESVAISTIGGIVGIVLGASLGLGFGWLASRAITGWNAVLLPSAVFLGFFFAMAVGITFGLYPAFKASNLDPAEALRYQ</sequence>
<reference evidence="10 11" key="1">
    <citation type="journal article" date="2020" name="Nature">
        <title>Bacterial chemolithoautotrophy via manganese oxidation.</title>
        <authorList>
            <person name="Yu H."/>
            <person name="Leadbetter J.R."/>
        </authorList>
    </citation>
    <scope>NUCLEOTIDE SEQUENCE [LARGE SCALE GENOMIC DNA]</scope>
    <source>
        <strain evidence="10 11">Mn-1</strain>
    </source>
</reference>
<keyword evidence="4 7" id="KW-1133">Transmembrane helix</keyword>
<keyword evidence="2" id="KW-1003">Cell membrane</keyword>
<dbReference type="GO" id="GO:0022857">
    <property type="term" value="F:transmembrane transporter activity"/>
    <property type="evidence" value="ECO:0007669"/>
    <property type="project" value="TreeGrafter"/>
</dbReference>
<dbReference type="PANTHER" id="PTHR30572:SF4">
    <property type="entry name" value="ABC TRANSPORTER PERMEASE YTRF"/>
    <property type="match status" value="1"/>
</dbReference>
<dbReference type="PANTHER" id="PTHR30572">
    <property type="entry name" value="MEMBRANE COMPONENT OF TRANSPORTER-RELATED"/>
    <property type="match status" value="1"/>
</dbReference>
<feature type="transmembrane region" description="Helical" evidence="7">
    <location>
        <begin position="320"/>
        <end position="353"/>
    </location>
</feature>
<evidence type="ECO:0000256" key="3">
    <source>
        <dbReference type="ARBA" id="ARBA00022692"/>
    </source>
</evidence>
<dbReference type="AlphaFoldDB" id="A0A7X6DR26"/>
<feature type="domain" description="MacB-like periplasmic core" evidence="9">
    <location>
        <begin position="21"/>
        <end position="243"/>
    </location>
</feature>
<evidence type="ECO:0000256" key="1">
    <source>
        <dbReference type="ARBA" id="ARBA00004651"/>
    </source>
</evidence>
<dbReference type="InterPro" id="IPR050250">
    <property type="entry name" value="Macrolide_Exporter_MacB"/>
</dbReference>
<gene>
    <name evidence="10" type="ORF">MNODULE_13590</name>
</gene>
<feature type="domain" description="ABC3 transporter permease C-terminal" evidence="8">
    <location>
        <begin position="282"/>
        <end position="398"/>
    </location>
</feature>
<feature type="transmembrane region" description="Helical" evidence="7">
    <location>
        <begin position="365"/>
        <end position="388"/>
    </location>
</feature>
<keyword evidence="5 7" id="KW-0472">Membrane</keyword>
<protein>
    <submittedName>
        <fullName evidence="10">FtsX-like permease family protein</fullName>
    </submittedName>
</protein>
<feature type="transmembrane region" description="Helical" evidence="7">
    <location>
        <begin position="269"/>
        <end position="299"/>
    </location>
</feature>
<evidence type="ECO:0000256" key="7">
    <source>
        <dbReference type="SAM" id="Phobius"/>
    </source>
</evidence>
<dbReference type="Pfam" id="PF02687">
    <property type="entry name" value="FtsX"/>
    <property type="match status" value="1"/>
</dbReference>
<comment type="subcellular location">
    <subcellularLocation>
        <location evidence="1">Cell membrane</location>
        <topology evidence="1">Multi-pass membrane protein</topology>
    </subcellularLocation>
</comment>
<feature type="transmembrane region" description="Helical" evidence="7">
    <location>
        <begin position="21"/>
        <end position="42"/>
    </location>
</feature>
<evidence type="ECO:0000259" key="8">
    <source>
        <dbReference type="Pfam" id="PF02687"/>
    </source>
</evidence>
<dbReference type="EMBL" id="VTOW01000002">
    <property type="protein sequence ID" value="NKE71775.1"/>
    <property type="molecule type" value="Genomic_DNA"/>
</dbReference>
<keyword evidence="3 7" id="KW-0812">Transmembrane</keyword>
<comment type="caution">
    <text evidence="10">The sequence shown here is derived from an EMBL/GenBank/DDBJ whole genome shotgun (WGS) entry which is preliminary data.</text>
</comment>
<evidence type="ECO:0000313" key="10">
    <source>
        <dbReference type="EMBL" id="NKE71775.1"/>
    </source>
</evidence>
<evidence type="ECO:0000256" key="2">
    <source>
        <dbReference type="ARBA" id="ARBA00022475"/>
    </source>
</evidence>
<name>A0A7X6DR26_9BACT</name>
<dbReference type="GO" id="GO:0005886">
    <property type="term" value="C:plasma membrane"/>
    <property type="evidence" value="ECO:0007669"/>
    <property type="project" value="UniProtKB-SubCell"/>
</dbReference>
<evidence type="ECO:0000256" key="5">
    <source>
        <dbReference type="ARBA" id="ARBA00023136"/>
    </source>
</evidence>